<dbReference type="GO" id="GO:0005874">
    <property type="term" value="C:microtubule"/>
    <property type="evidence" value="ECO:0007669"/>
    <property type="project" value="UniProtKB-KW"/>
</dbReference>
<evidence type="ECO:0000313" key="11">
    <source>
        <dbReference type="EMBL" id="KNC99021.1"/>
    </source>
</evidence>
<keyword evidence="4 7" id="KW-0493">Microtubule</keyword>
<feature type="compositionally biased region" description="Polar residues" evidence="9">
    <location>
        <begin position="395"/>
        <end position="404"/>
    </location>
</feature>
<comment type="function">
    <text evidence="7">May participate in a complex which severs microtubules in an ATP-dependent manner. Microtubule severing may promote rapid reorganization of cellular microtubule arrays.</text>
</comment>
<sequence length="695" mass="76023">MNNDTRASKIYDFVAHNANGTCLRIGPKSGRVMVTGGEDRKVNLWAIGKTAPILSLSGHASAIECVTLDWPEEIVVAGSSSGTIKLWDLEHAKVIRTLAGHKSAARCVEFHPFGEFFASGSSDSSVKIWDVRRKGCIQTYHGHQNAVNILRITPDGRWIATGGSDATVKIWDMTAGKLLHSYSDHTGAITALAFNPSEFLMVSAGADNVLRFYDLQTFECISATPASTGRPQALQFDPEGHEVYAAYTDSLQIWTWEPAVCHDVISVSWPNIADMRILLEEGKVLGGALDQNFVSVWGVDITPHLSPTDRRPPDLAAPAGFTQGPESPYGGANRSNIDSAELDLGRLYISEDQSAPIESSLRGSQTTIQDDIVSKIAAQRQEFAERHHTPPPSQQPNNAGTQRTPPYGIPKSMSSPYMKPEPSDTPPYGRSMSTSLDRLNFPEDAGYRPATAPGFSRSADEQFAQQLHTHASRGPNSFVPSGNGQRLLNLDVAKFLQNAQRRAQPLPLSPSSPGAPPPTSDNDIIDSLMFRHASITSILNSRLTSIRCIRQTWDETNIRQAIETMIELKDSSVCIDLLRIINLKPKLLTLDVAILLLPVLNELLFEMYEDFIVTACATIRLLVKSFSHVIISTMNADNLSSPGVDISREDRIQRCRACRHGFIEISTTLEELKRSGGQVGGAVRETLKDLAVFAS</sequence>
<evidence type="ECO:0000256" key="2">
    <source>
        <dbReference type="ARBA" id="ARBA00022490"/>
    </source>
</evidence>
<dbReference type="CDD" id="cd00200">
    <property type="entry name" value="WD40"/>
    <property type="match status" value="1"/>
</dbReference>
<dbReference type="Proteomes" id="UP000053201">
    <property type="component" value="Unassembled WGS sequence"/>
</dbReference>
<name>A0A0L0HDE2_SPIPD</name>
<dbReference type="SMART" id="SM00320">
    <property type="entry name" value="WD40"/>
    <property type="match status" value="6"/>
</dbReference>
<dbReference type="Gene3D" id="2.130.10.10">
    <property type="entry name" value="YVTN repeat-like/Quinoprotein amine dehydrogenase"/>
    <property type="match status" value="1"/>
</dbReference>
<dbReference type="InterPro" id="IPR015943">
    <property type="entry name" value="WD40/YVTN_repeat-like_dom_sf"/>
</dbReference>
<dbReference type="PROSITE" id="PS50082">
    <property type="entry name" value="WD_REPEATS_2"/>
    <property type="match status" value="5"/>
</dbReference>
<evidence type="ECO:0000256" key="1">
    <source>
        <dbReference type="ARBA" id="ARBA00004245"/>
    </source>
</evidence>
<dbReference type="RefSeq" id="XP_016607061.1">
    <property type="nucleotide sequence ID" value="XM_016754178.1"/>
</dbReference>
<feature type="repeat" description="WD" evidence="8">
    <location>
        <begin position="56"/>
        <end position="97"/>
    </location>
</feature>
<dbReference type="OrthoDB" id="538223at2759"/>
<evidence type="ECO:0000313" key="12">
    <source>
        <dbReference type="Proteomes" id="UP000053201"/>
    </source>
</evidence>
<feature type="region of interest" description="Disordered" evidence="9">
    <location>
        <begin position="502"/>
        <end position="523"/>
    </location>
</feature>
<dbReference type="PROSITE" id="PS00678">
    <property type="entry name" value="WD_REPEATS_1"/>
    <property type="match status" value="1"/>
</dbReference>
<dbReference type="GO" id="GO:0008352">
    <property type="term" value="C:katanin complex"/>
    <property type="evidence" value="ECO:0007669"/>
    <property type="project" value="InterPro"/>
</dbReference>
<feature type="repeat" description="WD" evidence="8">
    <location>
        <begin position="13"/>
        <end position="55"/>
    </location>
</feature>
<feature type="domain" description="Katanin p80 subunit C-terminal" evidence="10">
    <location>
        <begin position="532"/>
        <end position="688"/>
    </location>
</feature>
<dbReference type="eggNOG" id="KOG0267">
    <property type="taxonomic scope" value="Eukaryota"/>
</dbReference>
<evidence type="ECO:0000256" key="3">
    <source>
        <dbReference type="ARBA" id="ARBA00022574"/>
    </source>
</evidence>
<dbReference type="GO" id="GO:0007019">
    <property type="term" value="P:microtubule depolymerization"/>
    <property type="evidence" value="ECO:0007669"/>
    <property type="project" value="TreeGrafter"/>
</dbReference>
<evidence type="ECO:0000256" key="6">
    <source>
        <dbReference type="ARBA" id="ARBA00023212"/>
    </source>
</evidence>
<dbReference type="VEuPathDB" id="FungiDB:SPPG_05971"/>
<proteinExistence type="inferred from homology"/>
<feature type="region of interest" description="Disordered" evidence="9">
    <location>
        <begin position="380"/>
        <end position="455"/>
    </location>
</feature>
<feature type="repeat" description="WD" evidence="8">
    <location>
        <begin position="140"/>
        <end position="181"/>
    </location>
</feature>
<evidence type="ECO:0000256" key="8">
    <source>
        <dbReference type="PROSITE-ProRule" id="PRU00221"/>
    </source>
</evidence>
<dbReference type="InterPro" id="IPR036322">
    <property type="entry name" value="WD40_repeat_dom_sf"/>
</dbReference>
<organism evidence="11 12">
    <name type="scientific">Spizellomyces punctatus (strain DAOM BR117)</name>
    <dbReference type="NCBI Taxonomy" id="645134"/>
    <lineage>
        <taxon>Eukaryota</taxon>
        <taxon>Fungi</taxon>
        <taxon>Fungi incertae sedis</taxon>
        <taxon>Chytridiomycota</taxon>
        <taxon>Chytridiomycota incertae sedis</taxon>
        <taxon>Chytridiomycetes</taxon>
        <taxon>Spizellomycetales</taxon>
        <taxon>Spizellomycetaceae</taxon>
        <taxon>Spizellomyces</taxon>
    </lineage>
</organism>
<comment type="subcellular location">
    <subcellularLocation>
        <location evidence="1 7">Cytoplasm</location>
        <location evidence="1 7">Cytoskeleton</location>
    </subcellularLocation>
</comment>
<evidence type="ECO:0000256" key="5">
    <source>
        <dbReference type="ARBA" id="ARBA00022737"/>
    </source>
</evidence>
<keyword evidence="2 7" id="KW-0963">Cytoplasm</keyword>
<feature type="compositionally biased region" description="Pro residues" evidence="9">
    <location>
        <begin position="507"/>
        <end position="519"/>
    </location>
</feature>
<dbReference type="Pfam" id="PF00400">
    <property type="entry name" value="WD40"/>
    <property type="match status" value="4"/>
</dbReference>
<dbReference type="InParanoid" id="A0A0L0HDE2"/>
<dbReference type="InterPro" id="IPR019775">
    <property type="entry name" value="WD40_repeat_CS"/>
</dbReference>
<dbReference type="InterPro" id="IPR001680">
    <property type="entry name" value="WD40_rpt"/>
</dbReference>
<dbReference type="InterPro" id="IPR026962">
    <property type="entry name" value="KTNB1"/>
</dbReference>
<dbReference type="GO" id="GO:0051013">
    <property type="term" value="P:microtubule severing"/>
    <property type="evidence" value="ECO:0007669"/>
    <property type="project" value="UniProtKB-UniRule"/>
</dbReference>
<evidence type="ECO:0000256" key="7">
    <source>
        <dbReference type="HAMAP-Rule" id="MF_03022"/>
    </source>
</evidence>
<keyword evidence="3 8" id="KW-0853">WD repeat</keyword>
<feature type="repeat" description="WD" evidence="8">
    <location>
        <begin position="182"/>
        <end position="223"/>
    </location>
</feature>
<dbReference type="PRINTS" id="PR00320">
    <property type="entry name" value="GPROTEINBRPT"/>
</dbReference>
<feature type="repeat" description="WD" evidence="8">
    <location>
        <begin position="98"/>
        <end position="139"/>
    </location>
</feature>
<dbReference type="PANTHER" id="PTHR19845:SF0">
    <property type="entry name" value="KATANIN P80 WD40 REPEAT-CONTAINING SUBUNIT B1"/>
    <property type="match status" value="1"/>
</dbReference>
<accession>A0A0L0HDE2</accession>
<keyword evidence="12" id="KW-1185">Reference proteome</keyword>
<keyword evidence="6 7" id="KW-0206">Cytoskeleton</keyword>
<dbReference type="HAMAP" id="MF_03022">
    <property type="entry name" value="Katanin_p80_B1"/>
    <property type="match status" value="1"/>
</dbReference>
<reference evidence="11 12" key="1">
    <citation type="submission" date="2009-08" db="EMBL/GenBank/DDBJ databases">
        <title>The Genome Sequence of Spizellomyces punctatus strain DAOM BR117.</title>
        <authorList>
            <consortium name="The Broad Institute Genome Sequencing Platform"/>
            <person name="Russ C."/>
            <person name="Cuomo C."/>
            <person name="Shea T."/>
            <person name="Young S.K."/>
            <person name="Zeng Q."/>
            <person name="Koehrsen M."/>
            <person name="Haas B."/>
            <person name="Borodovsky M."/>
            <person name="Guigo R."/>
            <person name="Alvarado L."/>
            <person name="Berlin A."/>
            <person name="Bochicchio J."/>
            <person name="Borenstein D."/>
            <person name="Chapman S."/>
            <person name="Chen Z."/>
            <person name="Engels R."/>
            <person name="Freedman E."/>
            <person name="Gellesch M."/>
            <person name="Goldberg J."/>
            <person name="Griggs A."/>
            <person name="Gujja S."/>
            <person name="Heiman D."/>
            <person name="Hepburn T."/>
            <person name="Howarth C."/>
            <person name="Jen D."/>
            <person name="Larson L."/>
            <person name="Lewis B."/>
            <person name="Mehta T."/>
            <person name="Park D."/>
            <person name="Pearson M."/>
            <person name="Roberts A."/>
            <person name="Saif S."/>
            <person name="Shenoy N."/>
            <person name="Sisk P."/>
            <person name="Stolte C."/>
            <person name="Sykes S."/>
            <person name="Thomson T."/>
            <person name="Walk T."/>
            <person name="White J."/>
            <person name="Yandava C."/>
            <person name="Burger G."/>
            <person name="Gray M.W."/>
            <person name="Holland P.W.H."/>
            <person name="King N."/>
            <person name="Lang F.B.F."/>
            <person name="Roger A.J."/>
            <person name="Ruiz-Trillo I."/>
            <person name="Lander E."/>
            <person name="Nusbaum C."/>
        </authorList>
    </citation>
    <scope>NUCLEOTIDE SEQUENCE [LARGE SCALE GENOMIC DNA]</scope>
    <source>
        <strain evidence="11 12">DAOM BR117</strain>
    </source>
</reference>
<dbReference type="Pfam" id="PF13925">
    <property type="entry name" value="Katanin_con80"/>
    <property type="match status" value="1"/>
</dbReference>
<dbReference type="AlphaFoldDB" id="A0A0L0HDE2"/>
<evidence type="ECO:0000256" key="9">
    <source>
        <dbReference type="SAM" id="MobiDB-lite"/>
    </source>
</evidence>
<evidence type="ECO:0000259" key="10">
    <source>
        <dbReference type="Pfam" id="PF13925"/>
    </source>
</evidence>
<comment type="similarity">
    <text evidence="7">Belongs to the WD repeat KATNB1 family.</text>
</comment>
<dbReference type="GO" id="GO:0008017">
    <property type="term" value="F:microtubule binding"/>
    <property type="evidence" value="ECO:0007669"/>
    <property type="project" value="UniProtKB-UniRule"/>
</dbReference>
<gene>
    <name evidence="11" type="ORF">SPPG_05971</name>
</gene>
<dbReference type="GO" id="GO:0005737">
    <property type="term" value="C:cytoplasm"/>
    <property type="evidence" value="ECO:0007669"/>
    <property type="project" value="UniProtKB-UniRule"/>
</dbReference>
<dbReference type="FunFam" id="2.130.10.10:FF:000462">
    <property type="entry name" value="Katanin p80 WD40 repeat-containing subunit B1"/>
    <property type="match status" value="1"/>
</dbReference>
<dbReference type="SUPFAM" id="SSF50978">
    <property type="entry name" value="WD40 repeat-like"/>
    <property type="match status" value="1"/>
</dbReference>
<keyword evidence="5" id="KW-0677">Repeat</keyword>
<protein>
    <recommendedName>
        <fullName evidence="7">Katanin p80 WD40 repeat-containing subunit B1 homolog</fullName>
    </recommendedName>
</protein>
<dbReference type="GeneID" id="27689311"/>
<evidence type="ECO:0000256" key="4">
    <source>
        <dbReference type="ARBA" id="ARBA00022701"/>
    </source>
</evidence>
<dbReference type="InterPro" id="IPR020472">
    <property type="entry name" value="WD40_PAC1"/>
</dbReference>
<dbReference type="EMBL" id="KQ257459">
    <property type="protein sequence ID" value="KNC99021.1"/>
    <property type="molecule type" value="Genomic_DNA"/>
</dbReference>
<feature type="region of interest" description="Disordered" evidence="9">
    <location>
        <begin position="305"/>
        <end position="336"/>
    </location>
</feature>
<dbReference type="OMA" id="AMDVQCP"/>
<dbReference type="PANTHER" id="PTHR19845">
    <property type="entry name" value="KATANIN P80 SUBUNIT"/>
    <property type="match status" value="1"/>
</dbReference>
<dbReference type="STRING" id="645134.A0A0L0HDE2"/>
<dbReference type="InterPro" id="IPR028021">
    <property type="entry name" value="Katanin_C-terminal"/>
</dbReference>
<dbReference type="PROSITE" id="PS50294">
    <property type="entry name" value="WD_REPEATS_REGION"/>
    <property type="match status" value="4"/>
</dbReference>